<comment type="similarity">
    <text evidence="1">Belongs to the p23/wos2 family.</text>
</comment>
<sequence>MSFKTPDVLWAQRTPHVFLTVDLPNVDAATAKIDLTEDSLHFHGNGGIDQSEYDTTINFFAPINLELSTKGVRARNVILFLVKKEEKWWPKLIKEGKLRNVKIDWNNWKEDDEVDEGDSSVPNDFDMGGMGGFGGPGMGGGGFGPNFGADGGLGDLSGLGGLGGLGGMGGPGAGGLGDLSGLGGMGGGNDDDLGDEDDDDIPDLESDKVEEQSKPKTEDKKSE</sequence>
<dbReference type="GO" id="GO:0051879">
    <property type="term" value="F:Hsp90 protein binding"/>
    <property type="evidence" value="ECO:0007669"/>
    <property type="project" value="InterPro"/>
</dbReference>
<protein>
    <recommendedName>
        <fullName evidence="3">CS domain-containing protein</fullName>
    </recommendedName>
</protein>
<evidence type="ECO:0000259" key="3">
    <source>
        <dbReference type="PROSITE" id="PS51203"/>
    </source>
</evidence>
<dbReference type="GO" id="GO:0005829">
    <property type="term" value="C:cytosol"/>
    <property type="evidence" value="ECO:0007669"/>
    <property type="project" value="TreeGrafter"/>
</dbReference>
<dbReference type="InterPro" id="IPR008978">
    <property type="entry name" value="HSP20-like_chaperone"/>
</dbReference>
<dbReference type="GO" id="GO:0051131">
    <property type="term" value="P:chaperone-mediated protein complex assembly"/>
    <property type="evidence" value="ECO:0007669"/>
    <property type="project" value="TreeGrafter"/>
</dbReference>
<feature type="region of interest" description="Disordered" evidence="2">
    <location>
        <begin position="171"/>
        <end position="223"/>
    </location>
</feature>
<dbReference type="InterPro" id="IPR007052">
    <property type="entry name" value="CS_dom"/>
</dbReference>
<dbReference type="PANTHER" id="PTHR22932:SF1">
    <property type="entry name" value="CO-CHAPERONE PROTEIN DAF-41"/>
    <property type="match status" value="1"/>
</dbReference>
<name>A0A5J4WQ80_9EUKA</name>
<feature type="compositionally biased region" description="Basic and acidic residues" evidence="2">
    <location>
        <begin position="205"/>
        <end position="223"/>
    </location>
</feature>
<organism evidence="4 5">
    <name type="scientific">Streblomastix strix</name>
    <dbReference type="NCBI Taxonomy" id="222440"/>
    <lineage>
        <taxon>Eukaryota</taxon>
        <taxon>Metamonada</taxon>
        <taxon>Preaxostyla</taxon>
        <taxon>Oxymonadida</taxon>
        <taxon>Streblomastigidae</taxon>
        <taxon>Streblomastix</taxon>
    </lineage>
</organism>
<dbReference type="SUPFAM" id="SSF49764">
    <property type="entry name" value="HSP20-like chaperones"/>
    <property type="match status" value="1"/>
</dbReference>
<dbReference type="EMBL" id="SNRW01001240">
    <property type="protein sequence ID" value="KAA6397184.1"/>
    <property type="molecule type" value="Genomic_DNA"/>
</dbReference>
<reference evidence="4 5" key="1">
    <citation type="submission" date="2019-03" db="EMBL/GenBank/DDBJ databases">
        <title>Single cell metagenomics reveals metabolic interactions within the superorganism composed of flagellate Streblomastix strix and complex community of Bacteroidetes bacteria on its surface.</title>
        <authorList>
            <person name="Treitli S.C."/>
            <person name="Kolisko M."/>
            <person name="Husnik F."/>
            <person name="Keeling P."/>
            <person name="Hampl V."/>
        </authorList>
    </citation>
    <scope>NUCLEOTIDE SEQUENCE [LARGE SCALE GENOMIC DNA]</scope>
    <source>
        <strain evidence="4">ST1C</strain>
    </source>
</reference>
<dbReference type="PANTHER" id="PTHR22932">
    <property type="entry name" value="TELOMERASE-BINDING PROTEIN P23 HSP90 CO-CHAPERONE"/>
    <property type="match status" value="1"/>
</dbReference>
<dbReference type="InterPro" id="IPR045250">
    <property type="entry name" value="p23-like"/>
</dbReference>
<dbReference type="GO" id="GO:0005634">
    <property type="term" value="C:nucleus"/>
    <property type="evidence" value="ECO:0007669"/>
    <property type="project" value="TreeGrafter"/>
</dbReference>
<comment type="caution">
    <text evidence="4">The sequence shown here is derived from an EMBL/GenBank/DDBJ whole genome shotgun (WGS) entry which is preliminary data.</text>
</comment>
<dbReference type="FunFam" id="2.60.40.790:FF:000013">
    <property type="entry name" value="Very-long-chain (3R)-3-hydroxyacyl-CoA dehydratase"/>
    <property type="match status" value="1"/>
</dbReference>
<dbReference type="CDD" id="cd06465">
    <property type="entry name" value="p23_hB-ind1_like"/>
    <property type="match status" value="1"/>
</dbReference>
<proteinExistence type="inferred from homology"/>
<evidence type="ECO:0000313" key="5">
    <source>
        <dbReference type="Proteomes" id="UP000324800"/>
    </source>
</evidence>
<dbReference type="Gene3D" id="2.60.40.790">
    <property type="match status" value="1"/>
</dbReference>
<feature type="domain" description="CS" evidence="3">
    <location>
        <begin position="3"/>
        <end position="93"/>
    </location>
</feature>
<feature type="compositionally biased region" description="Acidic residues" evidence="2">
    <location>
        <begin position="189"/>
        <end position="204"/>
    </location>
</feature>
<dbReference type="Pfam" id="PF04969">
    <property type="entry name" value="CS"/>
    <property type="match status" value="1"/>
</dbReference>
<feature type="compositionally biased region" description="Gly residues" evidence="2">
    <location>
        <begin position="171"/>
        <end position="188"/>
    </location>
</feature>
<evidence type="ECO:0000313" key="4">
    <source>
        <dbReference type="EMBL" id="KAA6397184.1"/>
    </source>
</evidence>
<dbReference type="GO" id="GO:0051087">
    <property type="term" value="F:protein-folding chaperone binding"/>
    <property type="evidence" value="ECO:0007669"/>
    <property type="project" value="TreeGrafter"/>
</dbReference>
<accession>A0A5J4WQ80</accession>
<gene>
    <name evidence="4" type="ORF">EZS28_007293</name>
</gene>
<dbReference type="GO" id="GO:0006457">
    <property type="term" value="P:protein folding"/>
    <property type="evidence" value="ECO:0007669"/>
    <property type="project" value="TreeGrafter"/>
</dbReference>
<evidence type="ECO:0000256" key="1">
    <source>
        <dbReference type="ARBA" id="ARBA00025733"/>
    </source>
</evidence>
<dbReference type="OrthoDB" id="1564555at2759"/>
<dbReference type="Proteomes" id="UP000324800">
    <property type="component" value="Unassembled WGS sequence"/>
</dbReference>
<evidence type="ECO:0000256" key="2">
    <source>
        <dbReference type="SAM" id="MobiDB-lite"/>
    </source>
</evidence>
<dbReference type="PROSITE" id="PS51203">
    <property type="entry name" value="CS"/>
    <property type="match status" value="1"/>
</dbReference>
<dbReference type="AlphaFoldDB" id="A0A5J4WQ80"/>